<dbReference type="AlphaFoldDB" id="A0A653LDN0"/>
<protein>
    <submittedName>
        <fullName evidence="1">Uncharacterized protein</fullName>
    </submittedName>
</protein>
<sequence length="81" mass="8966">MLRLELQTNYVGSSRAFLALLDGELNALTFVQGFEAGGLDSGEVYEHVFAAVSRGDETKTFLSVEELNGTSHFVRHNNFLK</sequence>
<reference evidence="1 2" key="1">
    <citation type="submission" date="2019-10" db="EMBL/GenBank/DDBJ databases">
        <authorList>
            <person name="Karimi E."/>
        </authorList>
    </citation>
    <scope>NUCLEOTIDE SEQUENCE [LARGE SCALE GENOMIC DNA]</scope>
    <source>
        <strain evidence="1">Aeromonas sp. 8C</strain>
    </source>
</reference>
<accession>A0A653LDN0</accession>
<evidence type="ECO:0000313" key="1">
    <source>
        <dbReference type="EMBL" id="VXA89077.1"/>
    </source>
</evidence>
<evidence type="ECO:0000313" key="2">
    <source>
        <dbReference type="Proteomes" id="UP000439123"/>
    </source>
</evidence>
<gene>
    <name evidence="1" type="ORF">AERO8C_70706</name>
</gene>
<organism evidence="1 2">
    <name type="scientific">Aeromonas veronii</name>
    <dbReference type="NCBI Taxonomy" id="654"/>
    <lineage>
        <taxon>Bacteria</taxon>
        <taxon>Pseudomonadati</taxon>
        <taxon>Pseudomonadota</taxon>
        <taxon>Gammaproteobacteria</taxon>
        <taxon>Aeromonadales</taxon>
        <taxon>Aeromonadaceae</taxon>
        <taxon>Aeromonas</taxon>
    </lineage>
</organism>
<name>A0A653LDN0_AERVE</name>
<dbReference type="Proteomes" id="UP000439123">
    <property type="component" value="Unassembled WGS sequence"/>
</dbReference>
<proteinExistence type="predicted"/>
<dbReference type="EMBL" id="CABWLC010000020">
    <property type="protein sequence ID" value="VXA89077.1"/>
    <property type="molecule type" value="Genomic_DNA"/>
</dbReference>